<dbReference type="InterPro" id="IPR018392">
    <property type="entry name" value="LysM"/>
</dbReference>
<evidence type="ECO:0000256" key="6">
    <source>
        <dbReference type="ARBA" id="ARBA00022840"/>
    </source>
</evidence>
<keyword evidence="6" id="KW-0067">ATP-binding</keyword>
<evidence type="ECO:0000313" key="13">
    <source>
        <dbReference type="EMBL" id="KAJ0214830.1"/>
    </source>
</evidence>
<dbReference type="SMART" id="SM00257">
    <property type="entry name" value="LysM"/>
    <property type="match status" value="2"/>
</dbReference>
<dbReference type="Proteomes" id="UP000235145">
    <property type="component" value="Unassembled WGS sequence"/>
</dbReference>
<dbReference type="InterPro" id="IPR000719">
    <property type="entry name" value="Prot_kinase_dom"/>
</dbReference>
<dbReference type="Gene3D" id="3.10.350.10">
    <property type="entry name" value="LysM domain"/>
    <property type="match status" value="1"/>
</dbReference>
<dbReference type="InterPro" id="IPR001245">
    <property type="entry name" value="Ser-Thr/Tyr_kinase_cat_dom"/>
</dbReference>
<feature type="transmembrane region" description="Helical" evidence="10">
    <location>
        <begin position="29"/>
        <end position="47"/>
    </location>
</feature>
<keyword evidence="5" id="KW-0547">Nucleotide-binding</keyword>
<organism evidence="13 14">
    <name type="scientific">Lactuca sativa</name>
    <name type="common">Garden lettuce</name>
    <dbReference type="NCBI Taxonomy" id="4236"/>
    <lineage>
        <taxon>Eukaryota</taxon>
        <taxon>Viridiplantae</taxon>
        <taxon>Streptophyta</taxon>
        <taxon>Embryophyta</taxon>
        <taxon>Tracheophyta</taxon>
        <taxon>Spermatophyta</taxon>
        <taxon>Magnoliopsida</taxon>
        <taxon>eudicotyledons</taxon>
        <taxon>Gunneridae</taxon>
        <taxon>Pentapetalae</taxon>
        <taxon>asterids</taxon>
        <taxon>campanulids</taxon>
        <taxon>Asterales</taxon>
        <taxon>Asteraceae</taxon>
        <taxon>Cichorioideae</taxon>
        <taxon>Cichorieae</taxon>
        <taxon>Lactucinae</taxon>
        <taxon>Lactuca</taxon>
    </lineage>
</organism>
<dbReference type="InterPro" id="IPR056563">
    <property type="entry name" value="LysM3_LYK4_5"/>
</dbReference>
<dbReference type="GO" id="GO:0004672">
    <property type="term" value="F:protein kinase activity"/>
    <property type="evidence" value="ECO:0007669"/>
    <property type="project" value="InterPro"/>
</dbReference>
<dbReference type="InterPro" id="IPR052611">
    <property type="entry name" value="Plant_RLK_LysM"/>
</dbReference>
<evidence type="ECO:0000256" key="3">
    <source>
        <dbReference type="ARBA" id="ARBA00022692"/>
    </source>
</evidence>
<dbReference type="Pfam" id="PF23472">
    <property type="entry name" value="LysM2_CERK1_LYK3_4_5"/>
    <property type="match status" value="1"/>
</dbReference>
<evidence type="ECO:0000256" key="9">
    <source>
        <dbReference type="ARBA" id="ARBA00023157"/>
    </source>
</evidence>
<dbReference type="InterPro" id="IPR056562">
    <property type="entry name" value="LysM2_CERK1_LYK3_4_5"/>
</dbReference>
<dbReference type="PANTHER" id="PTHR45927:SF5">
    <property type="entry name" value="PROTEIN KINASE DOMAIN-CONTAINING PROTEIN"/>
    <property type="match status" value="1"/>
</dbReference>
<dbReference type="PROSITE" id="PS50011">
    <property type="entry name" value="PROTEIN_KINASE_DOM"/>
    <property type="match status" value="1"/>
</dbReference>
<evidence type="ECO:0000259" key="12">
    <source>
        <dbReference type="PROSITE" id="PS51782"/>
    </source>
</evidence>
<dbReference type="GO" id="GO:0005524">
    <property type="term" value="F:ATP binding"/>
    <property type="evidence" value="ECO:0007669"/>
    <property type="project" value="UniProtKB-KW"/>
</dbReference>
<feature type="transmembrane region" description="Helical" evidence="10">
    <location>
        <begin position="289"/>
        <end position="312"/>
    </location>
</feature>
<dbReference type="PROSITE" id="PS51782">
    <property type="entry name" value="LYSM"/>
    <property type="match status" value="1"/>
</dbReference>
<keyword evidence="8 10" id="KW-0472">Membrane</keyword>
<keyword evidence="7 10" id="KW-1133">Transmembrane helix</keyword>
<dbReference type="FunFam" id="1.10.510.10:FF:000468">
    <property type="entry name" value="PTI1-like tyrosine-protein kinase 3"/>
    <property type="match status" value="1"/>
</dbReference>
<comment type="caution">
    <text evidence="13">The sequence shown here is derived from an EMBL/GenBank/DDBJ whole genome shotgun (WGS) entry which is preliminary data.</text>
</comment>
<keyword evidence="14" id="KW-1185">Reference proteome</keyword>
<dbReference type="SUPFAM" id="SSF56112">
    <property type="entry name" value="Protein kinase-like (PK-like)"/>
    <property type="match status" value="1"/>
</dbReference>
<reference evidence="13 14" key="1">
    <citation type="journal article" date="2017" name="Nat. Commun.">
        <title>Genome assembly with in vitro proximity ligation data and whole-genome triplication in lettuce.</title>
        <authorList>
            <person name="Reyes-Chin-Wo S."/>
            <person name="Wang Z."/>
            <person name="Yang X."/>
            <person name="Kozik A."/>
            <person name="Arikit S."/>
            <person name="Song C."/>
            <person name="Xia L."/>
            <person name="Froenicke L."/>
            <person name="Lavelle D.O."/>
            <person name="Truco M.J."/>
            <person name="Xia R."/>
            <person name="Zhu S."/>
            <person name="Xu C."/>
            <person name="Xu H."/>
            <person name="Xu X."/>
            <person name="Cox K."/>
            <person name="Korf I."/>
            <person name="Meyers B.C."/>
            <person name="Michelmore R.W."/>
        </authorList>
    </citation>
    <scope>NUCLEOTIDE SEQUENCE [LARGE SCALE GENOMIC DNA]</scope>
    <source>
        <strain evidence="14">cv. Salinas</strain>
        <tissue evidence="13">Seedlings</tissue>
    </source>
</reference>
<evidence type="ECO:0000256" key="4">
    <source>
        <dbReference type="ARBA" id="ARBA00022729"/>
    </source>
</evidence>
<sequence length="644" mass="72662">MIESTNNASIPQLLNFNHFTKGSNSNPTFIFPSIMNPFLFLFPFLFFTHESIAQQTYSGNTVMDCDNSDKTGPFPSFLYTCNGIQSCSTFLIFRTQPLYDTVFTISKLMSIDHMDVARINGITDSNDILPLNKELIIPVTCSCYDQYYQANTSFVIPTFYDTYFTIANLTFQGLTTCDSLEKYNVYDRLDLHAGDKLHVPLRCACPTVSQTNDGIRFLLTYLITWKDSIKKISKRFNVSVHNLILENGFSSVDEIFPFTTLLVPLSTEPLTSQTRTLGRNRNWNLSKKVIIAGVLSGGFLAILCGVFVIYVISKRGVNKGKTVKWALPKDIQLGIASVDQLFKIYRFEELEEATDGFTLEHRLSASVYKGSLKGRKVAIKQMGAHANKEVKILQKFNHFNLIGLYGVCEHDKASYLVYEFMENGSLNKWLQDLSCQESQTWNNRIRIGLDVAKGLQYLHNFANPAYVHKDINSSNILLTKDLRAKISKFGFAKSTEKGENVNSSIKCRFESKGYLAPEYLEAGYVTTKTDVYAFGVVLLELITGKKAVYENDDDGEEVMLSEEVASIMGDENNGKGKVNYLIDPRLQARHALGFVIDQDELALRMVKLSLGCLESEPSRRLSMNEIVSTLMMIQMDAQSSETFF</sequence>
<name>A0A9R1W246_LACSA</name>
<feature type="domain" description="LysM" evidence="12">
    <location>
        <begin position="219"/>
        <end position="263"/>
    </location>
</feature>
<dbReference type="Pfam" id="PF07714">
    <property type="entry name" value="PK_Tyr_Ser-Thr"/>
    <property type="match status" value="1"/>
</dbReference>
<gene>
    <name evidence="13" type="ORF">LSAT_V11C400224330</name>
</gene>
<evidence type="ECO:0000256" key="8">
    <source>
        <dbReference type="ARBA" id="ARBA00023136"/>
    </source>
</evidence>
<evidence type="ECO:0000256" key="5">
    <source>
        <dbReference type="ARBA" id="ARBA00022741"/>
    </source>
</evidence>
<evidence type="ECO:0000259" key="11">
    <source>
        <dbReference type="PROSITE" id="PS50011"/>
    </source>
</evidence>
<evidence type="ECO:0000256" key="1">
    <source>
        <dbReference type="ARBA" id="ARBA00004162"/>
    </source>
</evidence>
<dbReference type="InterPro" id="IPR036779">
    <property type="entry name" value="LysM_dom_sf"/>
</dbReference>
<dbReference type="EMBL" id="NBSK02000004">
    <property type="protein sequence ID" value="KAJ0214830.1"/>
    <property type="molecule type" value="Genomic_DNA"/>
</dbReference>
<evidence type="ECO:0008006" key="15">
    <source>
        <dbReference type="Google" id="ProtNLM"/>
    </source>
</evidence>
<dbReference type="AlphaFoldDB" id="A0A9R1W246"/>
<accession>A0A9R1W246</accession>
<keyword evidence="9" id="KW-1015">Disulfide bond</keyword>
<dbReference type="Pfam" id="PF23473">
    <property type="entry name" value="LysM3_LYK4_5"/>
    <property type="match status" value="1"/>
</dbReference>
<dbReference type="InterPro" id="IPR011009">
    <property type="entry name" value="Kinase-like_dom_sf"/>
</dbReference>
<comment type="subcellular location">
    <subcellularLocation>
        <location evidence="1">Cell membrane</location>
        <topology evidence="1">Single-pass membrane protein</topology>
    </subcellularLocation>
</comment>
<protein>
    <recommendedName>
        <fullName evidence="15">Protein kinase domain-containing protein</fullName>
    </recommendedName>
</protein>
<evidence type="ECO:0000256" key="2">
    <source>
        <dbReference type="ARBA" id="ARBA00022475"/>
    </source>
</evidence>
<dbReference type="GO" id="GO:0051707">
    <property type="term" value="P:response to other organism"/>
    <property type="evidence" value="ECO:0007669"/>
    <property type="project" value="UniProtKB-ARBA"/>
</dbReference>
<evidence type="ECO:0000313" key="14">
    <source>
        <dbReference type="Proteomes" id="UP000235145"/>
    </source>
</evidence>
<keyword evidence="4" id="KW-0732">Signal</keyword>
<feature type="domain" description="Protein kinase" evidence="11">
    <location>
        <begin position="327"/>
        <end position="644"/>
    </location>
</feature>
<keyword evidence="3 10" id="KW-0812">Transmembrane</keyword>
<dbReference type="Gene3D" id="3.30.200.20">
    <property type="entry name" value="Phosphorylase Kinase, domain 1"/>
    <property type="match status" value="1"/>
</dbReference>
<dbReference type="Gene3D" id="1.10.510.10">
    <property type="entry name" value="Transferase(Phosphotransferase) domain 1"/>
    <property type="match status" value="1"/>
</dbReference>
<dbReference type="Pfam" id="PF23446">
    <property type="entry name" value="LysM1_NFP_LYK"/>
    <property type="match status" value="1"/>
</dbReference>
<proteinExistence type="predicted"/>
<keyword evidence="2" id="KW-1003">Cell membrane</keyword>
<dbReference type="GO" id="GO:0005886">
    <property type="term" value="C:plasma membrane"/>
    <property type="evidence" value="ECO:0007669"/>
    <property type="project" value="UniProtKB-SubCell"/>
</dbReference>
<dbReference type="InterPro" id="IPR056561">
    <property type="entry name" value="NFP_LYK_LysM1"/>
</dbReference>
<evidence type="ECO:0000256" key="10">
    <source>
        <dbReference type="SAM" id="Phobius"/>
    </source>
</evidence>
<evidence type="ECO:0000256" key="7">
    <source>
        <dbReference type="ARBA" id="ARBA00022989"/>
    </source>
</evidence>
<dbReference type="PANTHER" id="PTHR45927">
    <property type="entry name" value="LYSM-DOMAIN RECEPTOR-LIKE KINASE-RELATED"/>
    <property type="match status" value="1"/>
</dbReference>